<evidence type="ECO:0000313" key="2">
    <source>
        <dbReference type="Proteomes" id="UP000254821"/>
    </source>
</evidence>
<proteinExistence type="predicted"/>
<accession>A0A377PN39</accession>
<evidence type="ECO:0000313" key="1">
    <source>
        <dbReference type="EMBL" id="STQ81414.1"/>
    </source>
</evidence>
<name>A0A377PN39_HAFAL</name>
<reference evidence="1 2" key="1">
    <citation type="submission" date="2018-06" db="EMBL/GenBank/DDBJ databases">
        <authorList>
            <consortium name="Pathogen Informatics"/>
            <person name="Doyle S."/>
        </authorList>
    </citation>
    <scope>NUCLEOTIDE SEQUENCE [LARGE SCALE GENOMIC DNA]</scope>
    <source>
        <strain evidence="1 2">NCTC8105</strain>
    </source>
</reference>
<dbReference type="EMBL" id="UGHP01000001">
    <property type="protein sequence ID" value="STQ81414.1"/>
    <property type="molecule type" value="Genomic_DNA"/>
</dbReference>
<dbReference type="AlphaFoldDB" id="A0A377PN39"/>
<gene>
    <name evidence="1" type="ORF">NCTC8105_03594</name>
</gene>
<protein>
    <submittedName>
        <fullName evidence="1">Uncharacterized protein</fullName>
    </submittedName>
</protein>
<dbReference type="Proteomes" id="UP000254821">
    <property type="component" value="Unassembled WGS sequence"/>
</dbReference>
<sequence length="49" mass="5294">MNSPPLGVLVGAVSHSRSFNFSKRMVINKLIILTVSHWYNPLGLLGGAT</sequence>
<organism evidence="1 2">
    <name type="scientific">Hafnia alvei</name>
    <dbReference type="NCBI Taxonomy" id="569"/>
    <lineage>
        <taxon>Bacteria</taxon>
        <taxon>Pseudomonadati</taxon>
        <taxon>Pseudomonadota</taxon>
        <taxon>Gammaproteobacteria</taxon>
        <taxon>Enterobacterales</taxon>
        <taxon>Hafniaceae</taxon>
        <taxon>Hafnia</taxon>
    </lineage>
</organism>